<evidence type="ECO:0000256" key="5">
    <source>
        <dbReference type="ARBA" id="ARBA00023015"/>
    </source>
</evidence>
<proteinExistence type="predicted"/>
<evidence type="ECO:0000256" key="4">
    <source>
        <dbReference type="ARBA" id="ARBA00022833"/>
    </source>
</evidence>
<dbReference type="Gene3D" id="3.30.160.60">
    <property type="entry name" value="Classic Zinc Finger"/>
    <property type="match status" value="2"/>
</dbReference>
<accession>A0A9P4QL34</accession>
<keyword evidence="11" id="KW-1185">Reference proteome</keyword>
<dbReference type="Proteomes" id="UP000799444">
    <property type="component" value="Unassembled WGS sequence"/>
</dbReference>
<dbReference type="PROSITE" id="PS00028">
    <property type="entry name" value="ZINC_FINGER_C2H2_1"/>
    <property type="match status" value="2"/>
</dbReference>
<protein>
    <recommendedName>
        <fullName evidence="9">C2H2-type domain-containing protein</fullName>
    </recommendedName>
</protein>
<name>A0A9P4QL34_9PLEO</name>
<dbReference type="PROSITE" id="PS50157">
    <property type="entry name" value="ZINC_FINGER_C2H2_2"/>
    <property type="match status" value="2"/>
</dbReference>
<dbReference type="InterPro" id="IPR051061">
    <property type="entry name" value="Zinc_finger_trans_reg"/>
</dbReference>
<feature type="non-terminal residue" evidence="10">
    <location>
        <position position="214"/>
    </location>
</feature>
<keyword evidence="3 8" id="KW-0863">Zinc-finger</keyword>
<evidence type="ECO:0000256" key="6">
    <source>
        <dbReference type="ARBA" id="ARBA00023163"/>
    </source>
</evidence>
<gene>
    <name evidence="10" type="ORF">EJ04DRAFT_502516</name>
</gene>
<evidence type="ECO:0000259" key="9">
    <source>
        <dbReference type="PROSITE" id="PS50157"/>
    </source>
</evidence>
<keyword evidence="2" id="KW-0479">Metal-binding</keyword>
<evidence type="ECO:0000256" key="1">
    <source>
        <dbReference type="ARBA" id="ARBA00004123"/>
    </source>
</evidence>
<dbReference type="OrthoDB" id="8922241at2759"/>
<dbReference type="AlphaFoldDB" id="A0A9P4QL34"/>
<keyword evidence="4" id="KW-0862">Zinc</keyword>
<reference evidence="10" key="1">
    <citation type="journal article" date="2020" name="Stud. Mycol.">
        <title>101 Dothideomycetes genomes: a test case for predicting lifestyles and emergence of pathogens.</title>
        <authorList>
            <person name="Haridas S."/>
            <person name="Albert R."/>
            <person name="Binder M."/>
            <person name="Bloem J."/>
            <person name="Labutti K."/>
            <person name="Salamov A."/>
            <person name="Andreopoulos B."/>
            <person name="Baker S."/>
            <person name="Barry K."/>
            <person name="Bills G."/>
            <person name="Bluhm B."/>
            <person name="Cannon C."/>
            <person name="Castanera R."/>
            <person name="Culley D."/>
            <person name="Daum C."/>
            <person name="Ezra D."/>
            <person name="Gonzalez J."/>
            <person name="Henrissat B."/>
            <person name="Kuo A."/>
            <person name="Liang C."/>
            <person name="Lipzen A."/>
            <person name="Lutzoni F."/>
            <person name="Magnuson J."/>
            <person name="Mondo S."/>
            <person name="Nolan M."/>
            <person name="Ohm R."/>
            <person name="Pangilinan J."/>
            <person name="Park H.-J."/>
            <person name="Ramirez L."/>
            <person name="Alfaro M."/>
            <person name="Sun H."/>
            <person name="Tritt A."/>
            <person name="Yoshinaga Y."/>
            <person name="Zwiers L.-H."/>
            <person name="Turgeon B."/>
            <person name="Goodwin S."/>
            <person name="Spatafora J."/>
            <person name="Crous P."/>
            <person name="Grigoriev I."/>
        </authorList>
    </citation>
    <scope>NUCLEOTIDE SEQUENCE</scope>
    <source>
        <strain evidence="10">CBS 125425</strain>
    </source>
</reference>
<dbReference type="Pfam" id="PF00096">
    <property type="entry name" value="zf-C2H2"/>
    <property type="match status" value="2"/>
</dbReference>
<dbReference type="PANTHER" id="PTHR46179:SF13">
    <property type="entry name" value="C2H2-TYPE DOMAIN-CONTAINING PROTEIN"/>
    <property type="match status" value="1"/>
</dbReference>
<organism evidence="10 11">
    <name type="scientific">Polyplosphaeria fusca</name>
    <dbReference type="NCBI Taxonomy" id="682080"/>
    <lineage>
        <taxon>Eukaryota</taxon>
        <taxon>Fungi</taxon>
        <taxon>Dikarya</taxon>
        <taxon>Ascomycota</taxon>
        <taxon>Pezizomycotina</taxon>
        <taxon>Dothideomycetes</taxon>
        <taxon>Pleosporomycetidae</taxon>
        <taxon>Pleosporales</taxon>
        <taxon>Tetraplosphaeriaceae</taxon>
        <taxon>Polyplosphaeria</taxon>
    </lineage>
</organism>
<dbReference type="PANTHER" id="PTHR46179">
    <property type="entry name" value="ZINC FINGER PROTEIN"/>
    <property type="match status" value="1"/>
</dbReference>
<feature type="domain" description="C2H2-type" evidence="9">
    <location>
        <begin position="152"/>
        <end position="179"/>
    </location>
</feature>
<dbReference type="GO" id="GO:0005634">
    <property type="term" value="C:nucleus"/>
    <property type="evidence" value="ECO:0007669"/>
    <property type="project" value="UniProtKB-SubCell"/>
</dbReference>
<evidence type="ECO:0000256" key="2">
    <source>
        <dbReference type="ARBA" id="ARBA00022723"/>
    </source>
</evidence>
<evidence type="ECO:0000313" key="11">
    <source>
        <dbReference type="Proteomes" id="UP000799444"/>
    </source>
</evidence>
<dbReference type="SMART" id="SM00355">
    <property type="entry name" value="ZnF_C2H2"/>
    <property type="match status" value="3"/>
</dbReference>
<dbReference type="SUPFAM" id="SSF57667">
    <property type="entry name" value="beta-beta-alpha zinc fingers"/>
    <property type="match status" value="1"/>
</dbReference>
<comment type="caution">
    <text evidence="10">The sequence shown here is derived from an EMBL/GenBank/DDBJ whole genome shotgun (WGS) entry which is preliminary data.</text>
</comment>
<evidence type="ECO:0000256" key="3">
    <source>
        <dbReference type="ARBA" id="ARBA00022771"/>
    </source>
</evidence>
<dbReference type="GO" id="GO:0008270">
    <property type="term" value="F:zinc ion binding"/>
    <property type="evidence" value="ECO:0007669"/>
    <property type="project" value="UniProtKB-KW"/>
</dbReference>
<keyword evidence="7" id="KW-0539">Nucleus</keyword>
<keyword evidence="6" id="KW-0804">Transcription</keyword>
<evidence type="ECO:0000256" key="7">
    <source>
        <dbReference type="ARBA" id="ARBA00023242"/>
    </source>
</evidence>
<dbReference type="InterPro" id="IPR036236">
    <property type="entry name" value="Znf_C2H2_sf"/>
</dbReference>
<dbReference type="InterPro" id="IPR013087">
    <property type="entry name" value="Znf_C2H2_type"/>
</dbReference>
<evidence type="ECO:0000313" key="10">
    <source>
        <dbReference type="EMBL" id="KAF2729332.1"/>
    </source>
</evidence>
<dbReference type="GO" id="GO:0006357">
    <property type="term" value="P:regulation of transcription by RNA polymerase II"/>
    <property type="evidence" value="ECO:0007669"/>
    <property type="project" value="TreeGrafter"/>
</dbReference>
<feature type="domain" description="C2H2-type" evidence="9">
    <location>
        <begin position="120"/>
        <end position="144"/>
    </location>
</feature>
<keyword evidence="5" id="KW-0805">Transcription regulation</keyword>
<dbReference type="EMBL" id="ML996248">
    <property type="protein sequence ID" value="KAF2729332.1"/>
    <property type="molecule type" value="Genomic_DNA"/>
</dbReference>
<evidence type="ECO:0000256" key="8">
    <source>
        <dbReference type="PROSITE-ProRule" id="PRU00042"/>
    </source>
</evidence>
<comment type="subcellular location">
    <subcellularLocation>
        <location evidence="1">Nucleus</location>
    </subcellularLocation>
</comment>
<sequence length="214" mass="24933">MDPSLQSWYPDPDNLLSSLCEICGNSVELCGGHGRLTAPRRAPTFTADMFYSHPDWPQEDDLALPDANHSDLQYLTQENEHMLNCSAEIIEADTVQAHVQDTYLPGDYIARRHQLKEHRFPCPYEKCDKVFRRKVELNRHSKTHLTNLRHPYKCPECDQGFFYPKDLWRHERVHIVDPPATCYCHVVGCANLTGFRRRDNLLRHYRKVHPGVPL</sequence>